<feature type="transmembrane region" description="Helical" evidence="6">
    <location>
        <begin position="149"/>
        <end position="172"/>
    </location>
</feature>
<feature type="transmembrane region" description="Helical" evidence="6">
    <location>
        <begin position="46"/>
        <end position="72"/>
    </location>
</feature>
<sequence>MELYLILLFSGLISGILTILFGFGGGFIVVPLVYATIRLHATADSLAYSMAFKSAVATSLLLMILNSGLATYQQYRRGLIQKQYLFPIAYWIGAGAILGTFISLHTPPVLLKWAFISYLCMTILDCLVRQLRKPKPHHSSTRLLNTKEQSLGGFLIGSVASALGVGGSVMTVPLFRRCGLQMSTSVALANPLSMPVALAGCFTFVMSQIIQTQNLGEYFIGYFYYPALICLIIGGVLGMKIAVLWSGILSDQIHEWGYITLLIIVMVSIFIA</sequence>
<keyword evidence="5 6" id="KW-0472">Membrane</keyword>
<accession>A0ABY8S421</accession>
<evidence type="ECO:0000256" key="1">
    <source>
        <dbReference type="ARBA" id="ARBA00004141"/>
    </source>
</evidence>
<keyword evidence="8" id="KW-1185">Reference proteome</keyword>
<feature type="transmembrane region" description="Helical" evidence="6">
    <location>
        <begin position="253"/>
        <end position="271"/>
    </location>
</feature>
<name>A0ABY8S421_9GAMM</name>
<gene>
    <name evidence="7" type="ORF">QLH32_03160</name>
</gene>
<dbReference type="InterPro" id="IPR002781">
    <property type="entry name" value="TM_pro_TauE-like"/>
</dbReference>
<dbReference type="Proteomes" id="UP001229836">
    <property type="component" value="Chromosome"/>
</dbReference>
<dbReference type="Pfam" id="PF01925">
    <property type="entry name" value="TauE"/>
    <property type="match status" value="1"/>
</dbReference>
<feature type="transmembrane region" description="Helical" evidence="6">
    <location>
        <begin position="7"/>
        <end position="34"/>
    </location>
</feature>
<dbReference type="InterPro" id="IPR051598">
    <property type="entry name" value="TSUP/Inactive_protease-like"/>
</dbReference>
<feature type="transmembrane region" description="Helical" evidence="6">
    <location>
        <begin position="222"/>
        <end position="247"/>
    </location>
</feature>
<evidence type="ECO:0000256" key="3">
    <source>
        <dbReference type="ARBA" id="ARBA00022692"/>
    </source>
</evidence>
<protein>
    <recommendedName>
        <fullName evidence="6">Probable membrane transporter protein</fullName>
    </recommendedName>
</protein>
<feature type="transmembrane region" description="Helical" evidence="6">
    <location>
        <begin position="84"/>
        <end position="104"/>
    </location>
</feature>
<evidence type="ECO:0000256" key="4">
    <source>
        <dbReference type="ARBA" id="ARBA00022989"/>
    </source>
</evidence>
<evidence type="ECO:0000256" key="6">
    <source>
        <dbReference type="RuleBase" id="RU363041"/>
    </source>
</evidence>
<comment type="subcellular location">
    <subcellularLocation>
        <location evidence="6">Cell membrane</location>
        <topology evidence="6">Multi-pass membrane protein</topology>
    </subcellularLocation>
    <subcellularLocation>
        <location evidence="1">Membrane</location>
        <topology evidence="1">Multi-pass membrane protein</topology>
    </subcellularLocation>
</comment>
<dbReference type="PANTHER" id="PTHR43701:SF2">
    <property type="entry name" value="MEMBRANE TRANSPORTER PROTEIN YJNA-RELATED"/>
    <property type="match status" value="1"/>
</dbReference>
<evidence type="ECO:0000256" key="2">
    <source>
        <dbReference type="ARBA" id="ARBA00009142"/>
    </source>
</evidence>
<comment type="similarity">
    <text evidence="2 6">Belongs to the 4-toluene sulfonate uptake permease (TSUP) (TC 2.A.102) family.</text>
</comment>
<organism evidence="7 8">
    <name type="scientific">Acinetobacter corruptisaponis</name>
    <dbReference type="NCBI Taxonomy" id="3045147"/>
    <lineage>
        <taxon>Bacteria</taxon>
        <taxon>Pseudomonadati</taxon>
        <taxon>Pseudomonadota</taxon>
        <taxon>Gammaproteobacteria</taxon>
        <taxon>Moraxellales</taxon>
        <taxon>Moraxellaceae</taxon>
        <taxon>Acinetobacter</taxon>
    </lineage>
</organism>
<dbReference type="EMBL" id="CP125669">
    <property type="protein sequence ID" value="WHP06478.1"/>
    <property type="molecule type" value="Genomic_DNA"/>
</dbReference>
<keyword evidence="6" id="KW-1003">Cell membrane</keyword>
<reference evidence="7 8" key="1">
    <citation type="submission" date="2023-05" db="EMBL/GenBank/DDBJ databases">
        <title>The complete genome of Acinetobacter sp. nov KCTC 92772.</title>
        <authorList>
            <person name="Zhou G."/>
        </authorList>
    </citation>
    <scope>NUCLEOTIDE SEQUENCE [LARGE SCALE GENOMIC DNA]</scope>
    <source>
        <strain evidence="7 8">KCTC 92772</strain>
    </source>
</reference>
<proteinExistence type="inferred from homology"/>
<evidence type="ECO:0000313" key="8">
    <source>
        <dbReference type="Proteomes" id="UP001229836"/>
    </source>
</evidence>
<feature type="transmembrane region" description="Helical" evidence="6">
    <location>
        <begin position="192"/>
        <end position="210"/>
    </location>
</feature>
<keyword evidence="3 6" id="KW-0812">Transmembrane</keyword>
<dbReference type="RefSeq" id="WP_283268037.1">
    <property type="nucleotide sequence ID" value="NZ_CP125669.1"/>
</dbReference>
<feature type="transmembrane region" description="Helical" evidence="6">
    <location>
        <begin position="110"/>
        <end position="128"/>
    </location>
</feature>
<evidence type="ECO:0000313" key="7">
    <source>
        <dbReference type="EMBL" id="WHP06478.1"/>
    </source>
</evidence>
<keyword evidence="4 6" id="KW-1133">Transmembrane helix</keyword>
<evidence type="ECO:0000256" key="5">
    <source>
        <dbReference type="ARBA" id="ARBA00023136"/>
    </source>
</evidence>
<dbReference type="PANTHER" id="PTHR43701">
    <property type="entry name" value="MEMBRANE TRANSPORTER PROTEIN MJ0441-RELATED"/>
    <property type="match status" value="1"/>
</dbReference>